<reference evidence="2" key="2">
    <citation type="submission" date="2018-03" db="EMBL/GenBank/DDBJ databases">
        <title>The Triticum urartu genome reveals the dynamic nature of wheat genome evolution.</title>
        <authorList>
            <person name="Ling H."/>
            <person name="Ma B."/>
            <person name="Shi X."/>
            <person name="Liu H."/>
            <person name="Dong L."/>
            <person name="Sun H."/>
            <person name="Cao Y."/>
            <person name="Gao Q."/>
            <person name="Zheng S."/>
            <person name="Li Y."/>
            <person name="Yu Y."/>
            <person name="Du H."/>
            <person name="Qi M."/>
            <person name="Li Y."/>
            <person name="Yu H."/>
            <person name="Cui Y."/>
            <person name="Wang N."/>
            <person name="Chen C."/>
            <person name="Wu H."/>
            <person name="Zhao Y."/>
            <person name="Zhang J."/>
            <person name="Li Y."/>
            <person name="Zhou W."/>
            <person name="Zhang B."/>
            <person name="Hu W."/>
            <person name="Eijk M."/>
            <person name="Tang J."/>
            <person name="Witsenboer H."/>
            <person name="Zhao S."/>
            <person name="Li Z."/>
            <person name="Zhang A."/>
            <person name="Wang D."/>
            <person name="Liang C."/>
        </authorList>
    </citation>
    <scope>NUCLEOTIDE SEQUENCE [LARGE SCALE GENOMIC DNA]</scope>
    <source>
        <strain evidence="2">cv. G1812</strain>
    </source>
</reference>
<dbReference type="Gramene" id="TuG1812G0100004532.01.T01">
    <property type="protein sequence ID" value="TuG1812G0100004532.01.T01.cds337735"/>
    <property type="gene ID" value="TuG1812G0100004532.01"/>
</dbReference>
<reference evidence="2" key="3">
    <citation type="submission" date="2022-06" db="UniProtKB">
        <authorList>
            <consortium name="EnsemblPlants"/>
        </authorList>
    </citation>
    <scope>IDENTIFICATION</scope>
</reference>
<name>A0A8R7K3S7_TRIUA</name>
<dbReference type="Proteomes" id="UP000015106">
    <property type="component" value="Chromosome 1"/>
</dbReference>
<feature type="region of interest" description="Disordered" evidence="1">
    <location>
        <begin position="63"/>
        <end position="96"/>
    </location>
</feature>
<proteinExistence type="predicted"/>
<evidence type="ECO:0000313" key="3">
    <source>
        <dbReference type="Proteomes" id="UP000015106"/>
    </source>
</evidence>
<evidence type="ECO:0000256" key="1">
    <source>
        <dbReference type="SAM" id="MobiDB-lite"/>
    </source>
</evidence>
<reference evidence="3" key="1">
    <citation type="journal article" date="2013" name="Nature">
        <title>Draft genome of the wheat A-genome progenitor Triticum urartu.</title>
        <authorList>
            <person name="Ling H.Q."/>
            <person name="Zhao S."/>
            <person name="Liu D."/>
            <person name="Wang J."/>
            <person name="Sun H."/>
            <person name="Zhang C."/>
            <person name="Fan H."/>
            <person name="Li D."/>
            <person name="Dong L."/>
            <person name="Tao Y."/>
            <person name="Gao C."/>
            <person name="Wu H."/>
            <person name="Li Y."/>
            <person name="Cui Y."/>
            <person name="Guo X."/>
            <person name="Zheng S."/>
            <person name="Wang B."/>
            <person name="Yu K."/>
            <person name="Liang Q."/>
            <person name="Yang W."/>
            <person name="Lou X."/>
            <person name="Chen J."/>
            <person name="Feng M."/>
            <person name="Jian J."/>
            <person name="Zhang X."/>
            <person name="Luo G."/>
            <person name="Jiang Y."/>
            <person name="Liu J."/>
            <person name="Wang Z."/>
            <person name="Sha Y."/>
            <person name="Zhang B."/>
            <person name="Wu H."/>
            <person name="Tang D."/>
            <person name="Shen Q."/>
            <person name="Xue P."/>
            <person name="Zou S."/>
            <person name="Wang X."/>
            <person name="Liu X."/>
            <person name="Wang F."/>
            <person name="Yang Y."/>
            <person name="An X."/>
            <person name="Dong Z."/>
            <person name="Zhang K."/>
            <person name="Zhang X."/>
            <person name="Luo M.C."/>
            <person name="Dvorak J."/>
            <person name="Tong Y."/>
            <person name="Wang J."/>
            <person name="Yang H."/>
            <person name="Li Z."/>
            <person name="Wang D."/>
            <person name="Zhang A."/>
            <person name="Wang J."/>
        </authorList>
    </citation>
    <scope>NUCLEOTIDE SEQUENCE</scope>
    <source>
        <strain evidence="3">cv. G1812</strain>
    </source>
</reference>
<dbReference type="Gramene" id="TuG1812G0100004532.01.T04">
    <property type="protein sequence ID" value="TuG1812G0100004532.01.T04.cds337735"/>
    <property type="gene ID" value="TuG1812G0100004532.01"/>
</dbReference>
<feature type="compositionally biased region" description="Low complexity" evidence="1">
    <location>
        <begin position="75"/>
        <end position="96"/>
    </location>
</feature>
<organism evidence="2 3">
    <name type="scientific">Triticum urartu</name>
    <name type="common">Red wild einkorn</name>
    <name type="synonym">Crithodium urartu</name>
    <dbReference type="NCBI Taxonomy" id="4572"/>
    <lineage>
        <taxon>Eukaryota</taxon>
        <taxon>Viridiplantae</taxon>
        <taxon>Streptophyta</taxon>
        <taxon>Embryophyta</taxon>
        <taxon>Tracheophyta</taxon>
        <taxon>Spermatophyta</taxon>
        <taxon>Magnoliopsida</taxon>
        <taxon>Liliopsida</taxon>
        <taxon>Poales</taxon>
        <taxon>Poaceae</taxon>
        <taxon>BOP clade</taxon>
        <taxon>Pooideae</taxon>
        <taxon>Triticodae</taxon>
        <taxon>Triticeae</taxon>
        <taxon>Triticinae</taxon>
        <taxon>Triticum</taxon>
    </lineage>
</organism>
<dbReference type="Gramene" id="TuG1812G0100004532.01.T05">
    <property type="protein sequence ID" value="TuG1812G0100004532.01.T05.cds337732"/>
    <property type="gene ID" value="TuG1812G0100004532.01"/>
</dbReference>
<dbReference type="EnsemblPlants" id="TuG1812G0100004532.01.T02">
    <property type="protein sequence ID" value="TuG1812G0100004532.01.T02.cds337735"/>
    <property type="gene ID" value="TuG1812G0100004532.01"/>
</dbReference>
<dbReference type="EnsemblPlants" id="TuG1812G0100004532.01.T04">
    <property type="protein sequence ID" value="TuG1812G0100004532.01.T04.cds337735"/>
    <property type="gene ID" value="TuG1812G0100004532.01"/>
</dbReference>
<dbReference type="AlphaFoldDB" id="A0A8R7K3S7"/>
<dbReference type="EnsemblPlants" id="TuG1812G0100004532.01.T03">
    <property type="protein sequence ID" value="TuG1812G0100004532.01.T03.cds337735"/>
    <property type="gene ID" value="TuG1812G0100004532.01"/>
</dbReference>
<keyword evidence="3" id="KW-1185">Reference proteome</keyword>
<protein>
    <submittedName>
        <fullName evidence="2">Uncharacterized protein</fullName>
    </submittedName>
</protein>
<sequence>MCYPPTAHAFVSSFLSVLPLYCPKPPNLAAGAPQSPLRHSLPPYVPPDCSVLSHAPPCILISRRHRLDRPSAPPSRSTAGATSRSTAGATSRSTVSATVSIDRLRHLSIDRRRHRVLPPRPTTDLKDQVFPTARRNLLFLIPHTGRGGCAPE</sequence>
<dbReference type="EnsemblPlants" id="TuG1812G0100004532.01.T01">
    <property type="protein sequence ID" value="TuG1812G0100004532.01.T01.cds337735"/>
    <property type="gene ID" value="TuG1812G0100004532.01"/>
</dbReference>
<accession>A0A8R7K3S7</accession>
<evidence type="ECO:0000313" key="2">
    <source>
        <dbReference type="EnsemblPlants" id="TuG1812G0100004532.01.T04.cds337735"/>
    </source>
</evidence>
<dbReference type="Gramene" id="TuG1812G0100004532.01.T03">
    <property type="protein sequence ID" value="TuG1812G0100004532.01.T03.cds337735"/>
    <property type="gene ID" value="TuG1812G0100004532.01"/>
</dbReference>
<dbReference type="EnsemblPlants" id="TuG1812G0100004532.01.T05">
    <property type="protein sequence ID" value="TuG1812G0100004532.01.T05.cds337732"/>
    <property type="gene ID" value="TuG1812G0100004532.01"/>
</dbReference>
<dbReference type="Gramene" id="TuG1812G0100004532.01.T02">
    <property type="protein sequence ID" value="TuG1812G0100004532.01.T02.cds337735"/>
    <property type="gene ID" value="TuG1812G0100004532.01"/>
</dbReference>